<sequence>MMTYHDFTEKYAHVVEEFMAIDSLDRSKDFLLQKGDILLQENASSYLLLASLEDEMNGFHEKMKLVARQSQIVSNIAELAKSLQRHPGNVIVPFFQRMEDKQLYAGFMEGVNQFIKRIEVRAVQKKAEIEEERAREVLEKGADAEDAVDISEIPLDQRLGPGGLDPMEVFESLPESMQEAFESRQKEKLEEALRSMTDLIEQLSGSVRSKLLFPTLRTGPQTYTVVFLFGLPHQWYFTSKNGGPNRDQTMILRKRRTNLTLENIEEVFLDKASSRGTVGDDDIVAYFIEQGQGGDSCSILDAIVFLLPLRGTVLAGRIQSICTEISKHITKVVQEDTSSKRRNDVSKSFLGVARMVVNFKVDGNGRIWILWSDSVRLESMSRDNTSILSKLEPSTPLQGSISEPLNMDTLVELPTSTKLSQIPNHSTALKLDNKMKVASCPSCSKEDYDLHFQAVPFKTIIQHFETMLDMLRSHEESHPSKVWPPENRFIQAAGGIGFGMLSSQLVQDREMQSATRVAEESLSIPPVIRQIHPKLRVKGFQMYRSDPSFLFKTCNVCEDCYLAYAQLTSSNFMMTRPIEITDATAFEGNPTSTSYPVHATPKSKRVYKRPDNDADATRLFLEAPQLPHAITEPPFASKEHNKHCG</sequence>
<dbReference type="InterPro" id="IPR004918">
    <property type="entry name" value="Cdc37"/>
</dbReference>
<dbReference type="SMART" id="SM01069">
    <property type="entry name" value="CDC37_C"/>
    <property type="match status" value="1"/>
</dbReference>
<comment type="similarity">
    <text evidence="2">Belongs to the CDC37 family.</text>
</comment>
<dbReference type="SUPFAM" id="SSF101391">
    <property type="entry name" value="Hsp90 co-chaperone CDC37"/>
    <property type="match status" value="1"/>
</dbReference>
<dbReference type="Proteomes" id="UP001224775">
    <property type="component" value="Unassembled WGS sequence"/>
</dbReference>
<dbReference type="EMBL" id="JATAAI010000012">
    <property type="protein sequence ID" value="KAK1741839.1"/>
    <property type="molecule type" value="Genomic_DNA"/>
</dbReference>
<keyword evidence="3" id="KW-0963">Cytoplasm</keyword>
<dbReference type="InterPro" id="IPR013873">
    <property type="entry name" value="Cdc37_C"/>
</dbReference>
<dbReference type="Pfam" id="PF08565">
    <property type="entry name" value="CDC37_M"/>
    <property type="match status" value="1"/>
</dbReference>
<dbReference type="PANTHER" id="PTHR12800">
    <property type="entry name" value="CDC37-RELATED"/>
    <property type="match status" value="1"/>
</dbReference>
<dbReference type="Gene3D" id="6.10.140.250">
    <property type="match status" value="1"/>
</dbReference>
<dbReference type="InterPro" id="IPR013874">
    <property type="entry name" value="Cdc37_Hsp90-bd"/>
</dbReference>
<protein>
    <submittedName>
        <fullName evidence="6">Hsp90 co-chaperone Cdc37</fullName>
    </submittedName>
</protein>
<evidence type="ECO:0000313" key="6">
    <source>
        <dbReference type="EMBL" id="KAK1741839.1"/>
    </source>
</evidence>
<dbReference type="InterPro" id="IPR038189">
    <property type="entry name" value="Cdc37_Hsp90-bd_sf"/>
</dbReference>
<dbReference type="PANTHER" id="PTHR12800:SF4">
    <property type="entry name" value="HSP90 CO-CHAPERONE CDC37"/>
    <property type="match status" value="1"/>
</dbReference>
<comment type="subcellular location">
    <subcellularLocation>
        <location evidence="1">Cytoplasm</location>
    </subcellularLocation>
</comment>
<dbReference type="GO" id="GO:0050821">
    <property type="term" value="P:protein stabilization"/>
    <property type="evidence" value="ECO:0007669"/>
    <property type="project" value="TreeGrafter"/>
</dbReference>
<organism evidence="6 7">
    <name type="scientific">Skeletonema marinoi</name>
    <dbReference type="NCBI Taxonomy" id="267567"/>
    <lineage>
        <taxon>Eukaryota</taxon>
        <taxon>Sar</taxon>
        <taxon>Stramenopiles</taxon>
        <taxon>Ochrophyta</taxon>
        <taxon>Bacillariophyta</taxon>
        <taxon>Coscinodiscophyceae</taxon>
        <taxon>Thalassiosirophycidae</taxon>
        <taxon>Thalassiosirales</taxon>
        <taxon>Skeletonemataceae</taxon>
        <taxon>Skeletonema</taxon>
        <taxon>Skeletonema marinoi-dohrnii complex</taxon>
    </lineage>
</organism>
<dbReference type="GO" id="GO:0006457">
    <property type="term" value="P:protein folding"/>
    <property type="evidence" value="ECO:0007669"/>
    <property type="project" value="TreeGrafter"/>
</dbReference>
<feature type="domain" description="Cdc37 C-terminal" evidence="4">
    <location>
        <begin position="158"/>
        <end position="209"/>
    </location>
</feature>
<dbReference type="GO" id="GO:0005737">
    <property type="term" value="C:cytoplasm"/>
    <property type="evidence" value="ECO:0007669"/>
    <property type="project" value="UniProtKB-SubCell"/>
</dbReference>
<evidence type="ECO:0000259" key="5">
    <source>
        <dbReference type="SMART" id="SM01070"/>
    </source>
</evidence>
<proteinExistence type="inferred from homology"/>
<gene>
    <name evidence="6" type="ORF">QTG54_007412</name>
</gene>
<dbReference type="SMART" id="SM01070">
    <property type="entry name" value="CDC37_M"/>
    <property type="match status" value="1"/>
</dbReference>
<reference evidence="6" key="1">
    <citation type="submission" date="2023-06" db="EMBL/GenBank/DDBJ databases">
        <title>Survivors Of The Sea: Transcriptome response of Skeletonema marinoi to long-term dormancy.</title>
        <authorList>
            <person name="Pinder M.I.M."/>
            <person name="Kourtchenko O."/>
            <person name="Robertson E.K."/>
            <person name="Larsson T."/>
            <person name="Maumus F."/>
            <person name="Osuna-Cruz C.M."/>
            <person name="Vancaester E."/>
            <person name="Stenow R."/>
            <person name="Vandepoele K."/>
            <person name="Ploug H."/>
            <person name="Bruchert V."/>
            <person name="Godhe A."/>
            <person name="Topel M."/>
        </authorList>
    </citation>
    <scope>NUCLEOTIDE SEQUENCE</scope>
    <source>
        <strain evidence="6">R05AC</strain>
    </source>
</reference>
<dbReference type="GO" id="GO:0051082">
    <property type="term" value="F:unfolded protein binding"/>
    <property type="evidence" value="ECO:0007669"/>
    <property type="project" value="TreeGrafter"/>
</dbReference>
<dbReference type="AlphaFoldDB" id="A0AAD9DDB7"/>
<dbReference type="GO" id="GO:0051087">
    <property type="term" value="F:protein-folding chaperone binding"/>
    <property type="evidence" value="ECO:0007669"/>
    <property type="project" value="TreeGrafter"/>
</dbReference>
<feature type="domain" description="Cdc37 Hsp90 binding" evidence="5">
    <location>
        <begin position="2"/>
        <end position="133"/>
    </location>
</feature>
<name>A0AAD9DDB7_9STRA</name>
<evidence type="ECO:0000256" key="1">
    <source>
        <dbReference type="ARBA" id="ARBA00004496"/>
    </source>
</evidence>
<keyword evidence="7" id="KW-1185">Reference proteome</keyword>
<evidence type="ECO:0000313" key="7">
    <source>
        <dbReference type="Proteomes" id="UP001224775"/>
    </source>
</evidence>
<dbReference type="GO" id="GO:0031072">
    <property type="term" value="F:heat shock protein binding"/>
    <property type="evidence" value="ECO:0007669"/>
    <property type="project" value="TreeGrafter"/>
</dbReference>
<evidence type="ECO:0000256" key="2">
    <source>
        <dbReference type="ARBA" id="ARBA00006222"/>
    </source>
</evidence>
<dbReference type="Gene3D" id="1.20.58.610">
    <property type="entry name" value="Cdc37, Hsp90 binding domain"/>
    <property type="match status" value="1"/>
</dbReference>
<accession>A0AAD9DDB7</accession>
<evidence type="ECO:0000256" key="3">
    <source>
        <dbReference type="ARBA" id="ARBA00022490"/>
    </source>
</evidence>
<evidence type="ECO:0000259" key="4">
    <source>
        <dbReference type="SMART" id="SM01069"/>
    </source>
</evidence>
<comment type="caution">
    <text evidence="6">The sequence shown here is derived from an EMBL/GenBank/DDBJ whole genome shotgun (WGS) entry which is preliminary data.</text>
</comment>